<dbReference type="InterPro" id="IPR029058">
    <property type="entry name" value="AB_hydrolase_fold"/>
</dbReference>
<dbReference type="AlphaFoldDB" id="A0A562QD73"/>
<dbReference type="InterPro" id="IPR050266">
    <property type="entry name" value="AB_hydrolase_sf"/>
</dbReference>
<evidence type="ECO:0000313" key="3">
    <source>
        <dbReference type="Proteomes" id="UP000315711"/>
    </source>
</evidence>
<gene>
    <name evidence="2" type="ORF">IQ10_02940</name>
</gene>
<protein>
    <submittedName>
        <fullName evidence="2">Pimeloyl-ACP methyl ester carboxylesterase</fullName>
    </submittedName>
</protein>
<evidence type="ECO:0000259" key="1">
    <source>
        <dbReference type="Pfam" id="PF12697"/>
    </source>
</evidence>
<dbReference type="RefSeq" id="WP_144451180.1">
    <property type="nucleotide sequence ID" value="NZ_VLKZ01000008.1"/>
</dbReference>
<organism evidence="2 3">
    <name type="scientific">Halalkalibacter nanhaiisediminis</name>
    <dbReference type="NCBI Taxonomy" id="688079"/>
    <lineage>
        <taxon>Bacteria</taxon>
        <taxon>Bacillati</taxon>
        <taxon>Bacillota</taxon>
        <taxon>Bacilli</taxon>
        <taxon>Bacillales</taxon>
        <taxon>Bacillaceae</taxon>
        <taxon>Halalkalibacter</taxon>
    </lineage>
</organism>
<feature type="domain" description="AB hydrolase-1" evidence="1">
    <location>
        <begin position="25"/>
        <end position="132"/>
    </location>
</feature>
<evidence type="ECO:0000313" key="2">
    <source>
        <dbReference type="EMBL" id="TWI54715.1"/>
    </source>
</evidence>
<dbReference type="EMBL" id="VLKZ01000008">
    <property type="protein sequence ID" value="TWI54715.1"/>
    <property type="molecule type" value="Genomic_DNA"/>
</dbReference>
<dbReference type="InterPro" id="IPR000073">
    <property type="entry name" value="AB_hydrolase_1"/>
</dbReference>
<comment type="caution">
    <text evidence="2">The sequence shown here is derived from an EMBL/GenBank/DDBJ whole genome shotgun (WGS) entry which is preliminary data.</text>
</comment>
<sequence>MEEYLHTVNGQTFQLLDSSGEKGTVIAIHGLTGNHKSLHYYRELLAGEYRFISYDLRGRGNSSETDPDTSIENHVQDLIALIGSLQIENPILLGYSMGAFIAATVASRLKQTRALILLDGAAKTTDHQRDIVKPSLNRLSKRHETPESYVNETKAIYTRIGIEWSDVVQANVEYEIKPFEGGWKHKSDPEQILKDFESFYTFDPKEVCSKVSCKTLLVIAKGEIGPYPPLFLEKDYDLTKKSIKQLQTITDDCNHYTLVFHNQPKINETIKSFLS</sequence>
<keyword evidence="3" id="KW-1185">Reference proteome</keyword>
<dbReference type="Proteomes" id="UP000315711">
    <property type="component" value="Unassembled WGS sequence"/>
</dbReference>
<dbReference type="PANTHER" id="PTHR43798">
    <property type="entry name" value="MONOACYLGLYCEROL LIPASE"/>
    <property type="match status" value="1"/>
</dbReference>
<dbReference type="Gene3D" id="3.40.50.1820">
    <property type="entry name" value="alpha/beta hydrolase"/>
    <property type="match status" value="1"/>
</dbReference>
<dbReference type="OrthoDB" id="9773293at2"/>
<dbReference type="Pfam" id="PF12697">
    <property type="entry name" value="Abhydrolase_6"/>
    <property type="match status" value="1"/>
</dbReference>
<dbReference type="SUPFAM" id="SSF53474">
    <property type="entry name" value="alpha/beta-Hydrolases"/>
    <property type="match status" value="1"/>
</dbReference>
<proteinExistence type="predicted"/>
<reference evidence="2 3" key="1">
    <citation type="journal article" date="2015" name="Stand. Genomic Sci.">
        <title>Genomic Encyclopedia of Bacterial and Archaeal Type Strains, Phase III: the genomes of soil and plant-associated and newly described type strains.</title>
        <authorList>
            <person name="Whitman W.B."/>
            <person name="Woyke T."/>
            <person name="Klenk H.P."/>
            <person name="Zhou Y."/>
            <person name="Lilburn T.G."/>
            <person name="Beck B.J."/>
            <person name="De Vos P."/>
            <person name="Vandamme P."/>
            <person name="Eisen J.A."/>
            <person name="Garrity G."/>
            <person name="Hugenholtz P."/>
            <person name="Kyrpides N.C."/>
        </authorList>
    </citation>
    <scope>NUCLEOTIDE SEQUENCE [LARGE SCALE GENOMIC DNA]</scope>
    <source>
        <strain evidence="2 3">CGMCC 1.10116</strain>
    </source>
</reference>
<name>A0A562QD73_9BACI</name>
<accession>A0A562QD73</accession>